<keyword evidence="4 10" id="KW-0479">Metal-binding</keyword>
<dbReference type="InterPro" id="IPR004520">
    <property type="entry name" value="GTPase_MnmE"/>
</dbReference>
<proteinExistence type="inferred from homology"/>
<dbReference type="PROSITE" id="PS51709">
    <property type="entry name" value="G_TRME"/>
    <property type="match status" value="1"/>
</dbReference>
<dbReference type="InterPro" id="IPR018948">
    <property type="entry name" value="GTP-bd_TrmE_N"/>
</dbReference>
<dbReference type="EMBL" id="MIJE01000011">
    <property type="protein sequence ID" value="OEF97317.1"/>
    <property type="molecule type" value="Genomic_DNA"/>
</dbReference>
<keyword evidence="3 10" id="KW-0819">tRNA processing</keyword>
<feature type="binding site" evidence="10">
    <location>
        <position position="22"/>
    </location>
    <ligand>
        <name>(6S)-5-formyl-5,6,7,8-tetrahydrofolate</name>
        <dbReference type="ChEBI" id="CHEBI:57457"/>
    </ligand>
</feature>
<feature type="binding site" evidence="10">
    <location>
        <position position="229"/>
    </location>
    <ligand>
        <name>K(+)</name>
        <dbReference type="ChEBI" id="CHEBI:29103"/>
    </ligand>
</feature>
<dbReference type="CDD" id="cd04164">
    <property type="entry name" value="trmE"/>
    <property type="match status" value="1"/>
</dbReference>
<evidence type="ECO:0000313" key="14">
    <source>
        <dbReference type="Proteomes" id="UP000094296"/>
    </source>
</evidence>
<dbReference type="InterPro" id="IPR025867">
    <property type="entry name" value="MnmE_helical"/>
</dbReference>
<dbReference type="NCBIfam" id="NF003661">
    <property type="entry name" value="PRK05291.1-3"/>
    <property type="match status" value="1"/>
</dbReference>
<feature type="binding site" evidence="10">
    <location>
        <begin position="248"/>
        <end position="254"/>
    </location>
    <ligand>
        <name>GTP</name>
        <dbReference type="ChEBI" id="CHEBI:37565"/>
    </ligand>
</feature>
<feature type="binding site" evidence="10">
    <location>
        <position position="248"/>
    </location>
    <ligand>
        <name>K(+)</name>
        <dbReference type="ChEBI" id="CHEBI:29103"/>
    </ligand>
</feature>
<comment type="similarity">
    <text evidence="1 10 11">Belongs to the TRAFAC class TrmE-Era-EngA-EngB-Septin-like GTPase superfamily. TrmE GTPase family.</text>
</comment>
<keyword evidence="9 10" id="KW-0342">GTP-binding</keyword>
<feature type="binding site" evidence="10">
    <location>
        <position position="233"/>
    </location>
    <ligand>
        <name>Mg(2+)</name>
        <dbReference type="ChEBI" id="CHEBI:18420"/>
    </ligand>
</feature>
<dbReference type="InterPro" id="IPR006073">
    <property type="entry name" value="GTP-bd"/>
</dbReference>
<comment type="function">
    <text evidence="10">Exhibits a very high intrinsic GTPase hydrolysis rate. Involved in the addition of a carboxymethylaminomethyl (cmnm) group at the wobble position (U34) of certain tRNAs, forming tRNA-cmnm(5)s(2)U34.</text>
</comment>
<comment type="caution">
    <text evidence="13">The sequence shown here is derived from an EMBL/GenBank/DDBJ whole genome shotgun (WGS) entry which is preliminary data.</text>
</comment>
<dbReference type="NCBIfam" id="TIGR00450">
    <property type="entry name" value="mnmE_trmE_thdF"/>
    <property type="match status" value="1"/>
</dbReference>
<feature type="domain" description="TrmE-type G" evidence="12">
    <location>
        <begin position="219"/>
        <end position="378"/>
    </location>
</feature>
<evidence type="ECO:0000256" key="5">
    <source>
        <dbReference type="ARBA" id="ARBA00022741"/>
    </source>
</evidence>
<keyword evidence="7 10" id="KW-0460">Magnesium</keyword>
<keyword evidence="6 10" id="KW-0378">Hydrolase</keyword>
<evidence type="ECO:0000256" key="6">
    <source>
        <dbReference type="ARBA" id="ARBA00022801"/>
    </source>
</evidence>
<evidence type="ECO:0000313" key="13">
    <source>
        <dbReference type="EMBL" id="OEF97317.1"/>
    </source>
</evidence>
<evidence type="ECO:0000256" key="9">
    <source>
        <dbReference type="ARBA" id="ARBA00023134"/>
    </source>
</evidence>
<dbReference type="STRING" id="766136.BHF68_03620"/>
<evidence type="ECO:0000256" key="11">
    <source>
        <dbReference type="RuleBase" id="RU003313"/>
    </source>
</evidence>
<dbReference type="Pfam" id="PF10396">
    <property type="entry name" value="TrmE_N"/>
    <property type="match status" value="1"/>
</dbReference>
<dbReference type="GO" id="GO:0005829">
    <property type="term" value="C:cytosol"/>
    <property type="evidence" value="ECO:0007669"/>
    <property type="project" value="TreeGrafter"/>
</dbReference>
<dbReference type="InterPro" id="IPR027266">
    <property type="entry name" value="TrmE/GcvT-like"/>
</dbReference>
<dbReference type="RefSeq" id="WP_069642715.1">
    <property type="nucleotide sequence ID" value="NZ_MIJE01000011.1"/>
</dbReference>
<keyword evidence="5 10" id="KW-0547">Nucleotide-binding</keyword>
<evidence type="ECO:0000256" key="4">
    <source>
        <dbReference type="ARBA" id="ARBA00022723"/>
    </source>
</evidence>
<feature type="binding site" evidence="10">
    <location>
        <position position="84"/>
    </location>
    <ligand>
        <name>(6S)-5-formyl-5,6,7,8-tetrahydrofolate</name>
        <dbReference type="ChEBI" id="CHEBI:57457"/>
    </ligand>
</feature>
<dbReference type="PANTHER" id="PTHR42714">
    <property type="entry name" value="TRNA MODIFICATION GTPASE GTPBP3"/>
    <property type="match status" value="1"/>
</dbReference>
<feature type="binding site" evidence="10">
    <location>
        <position position="250"/>
    </location>
    <ligand>
        <name>K(+)</name>
        <dbReference type="ChEBI" id="CHEBI:29103"/>
    </ligand>
</feature>
<dbReference type="InterPro" id="IPR027368">
    <property type="entry name" value="MnmE_dom2"/>
</dbReference>
<dbReference type="InterPro" id="IPR005225">
    <property type="entry name" value="Small_GTP-bd"/>
</dbReference>
<dbReference type="Gene3D" id="3.30.1360.120">
    <property type="entry name" value="Probable tRNA modification gtpase trme, domain 1"/>
    <property type="match status" value="1"/>
</dbReference>
<gene>
    <name evidence="10" type="primary">mnmE</name>
    <name evidence="10" type="synonym">trmE</name>
    <name evidence="13" type="ORF">BHF68_03620</name>
</gene>
<dbReference type="SUPFAM" id="SSF116878">
    <property type="entry name" value="TrmE connector domain"/>
    <property type="match status" value="1"/>
</dbReference>
<dbReference type="Pfam" id="PF01926">
    <property type="entry name" value="MMR_HSR1"/>
    <property type="match status" value="1"/>
</dbReference>
<dbReference type="Proteomes" id="UP000094296">
    <property type="component" value="Unassembled WGS sequence"/>
</dbReference>
<dbReference type="FunFam" id="3.40.50.300:FF:000494">
    <property type="entry name" value="tRNA modification GTPase MnmE"/>
    <property type="match status" value="1"/>
</dbReference>
<dbReference type="OrthoDB" id="9805918at2"/>
<evidence type="ECO:0000259" key="12">
    <source>
        <dbReference type="PROSITE" id="PS51709"/>
    </source>
</evidence>
<feature type="binding site" evidence="10">
    <location>
        <begin position="273"/>
        <end position="276"/>
    </location>
    <ligand>
        <name>GTP</name>
        <dbReference type="ChEBI" id="CHEBI:37565"/>
    </ligand>
</feature>
<comment type="caution">
    <text evidence="10">Lacks conserved residue(s) required for the propagation of feature annotation.</text>
</comment>
<dbReference type="PANTHER" id="PTHR42714:SF2">
    <property type="entry name" value="TRNA MODIFICATION GTPASE GTPBP3, MITOCHONDRIAL"/>
    <property type="match status" value="1"/>
</dbReference>
<evidence type="ECO:0000256" key="10">
    <source>
        <dbReference type="HAMAP-Rule" id="MF_00379"/>
    </source>
</evidence>
<evidence type="ECO:0000256" key="1">
    <source>
        <dbReference type="ARBA" id="ARBA00011043"/>
    </source>
</evidence>
<keyword evidence="8 10" id="KW-0630">Potassium</keyword>
<dbReference type="GO" id="GO:0005525">
    <property type="term" value="F:GTP binding"/>
    <property type="evidence" value="ECO:0007669"/>
    <property type="project" value="UniProtKB-UniRule"/>
</dbReference>
<protein>
    <recommendedName>
        <fullName evidence="10">tRNA modification GTPase MnmE</fullName>
        <ecNumber evidence="10">3.6.-.-</ecNumber>
    </recommendedName>
</protein>
<dbReference type="GO" id="GO:0003924">
    <property type="term" value="F:GTPase activity"/>
    <property type="evidence" value="ECO:0007669"/>
    <property type="project" value="UniProtKB-UniRule"/>
</dbReference>
<dbReference type="GO" id="GO:0046872">
    <property type="term" value="F:metal ion binding"/>
    <property type="evidence" value="ECO:0007669"/>
    <property type="project" value="UniProtKB-KW"/>
</dbReference>
<comment type="subunit">
    <text evidence="10">Homodimer. Heterotetramer of two MnmE and two MnmG subunits.</text>
</comment>
<evidence type="ECO:0000256" key="3">
    <source>
        <dbReference type="ARBA" id="ARBA00022694"/>
    </source>
</evidence>
<feature type="binding site" evidence="10">
    <location>
        <position position="123"/>
    </location>
    <ligand>
        <name>(6S)-5-formyl-5,6,7,8-tetrahydrofolate</name>
        <dbReference type="ChEBI" id="CHEBI:57457"/>
    </ligand>
</feature>
<dbReference type="InterPro" id="IPR027417">
    <property type="entry name" value="P-loop_NTPase"/>
</dbReference>
<dbReference type="NCBIfam" id="TIGR00231">
    <property type="entry name" value="small_GTP"/>
    <property type="match status" value="1"/>
</dbReference>
<dbReference type="InterPro" id="IPR031168">
    <property type="entry name" value="G_TrmE"/>
</dbReference>
<sequence>MKFDTIAAIATALGEGGIGIIRVSGPDAITIVDKIYKGKNSLSTVDTHTIHYGHIIDSSGAIIDEVLISVFRTPKSYTMEDVVEINCHGGIMPLRRVLATVTDAGARLAEPGEFTKRAFLNGRIDLSQAEAVIDLIRSKTDLSMKAAMSQVQGSLSKQIHTIRQQLVELMAHIEVTIDYPEHDVEEVTKELVINTTEQAIDNIDKILATADQGKIIRDGISAAIIGRPNVGKSSLLNAMLKENRAIVTDIPGTTRDILEEYINVKGIPVKIIDTAGIRETEDIVEQLGVERSRAVMQDADLILFMLNVAEELTEYDITLLKELQGKQAIVILNKTDLVAVFTEDNIKQYVDNTSIISLSAKEEEGIEHLYSEIERLFIEESIKQTDFSFVTNTRHTALLKTAKAQLNEALNGVQFDVPMDMVTIDITSAWESLGEITGDTVAEGLLDQLFAQFCLGK</sequence>
<dbReference type="EC" id="3.6.-.-" evidence="10"/>
<dbReference type="PRINTS" id="PR00449">
    <property type="entry name" value="RASTRNSFRMNG"/>
</dbReference>
<dbReference type="AlphaFoldDB" id="A0A1E5G2L7"/>
<dbReference type="Gene3D" id="1.20.120.430">
    <property type="entry name" value="tRNA modification GTPase MnmE domain 2"/>
    <property type="match status" value="1"/>
</dbReference>
<keyword evidence="2 10" id="KW-0963">Cytoplasm</keyword>
<dbReference type="HAMAP" id="MF_00379">
    <property type="entry name" value="GTPase_MnmE"/>
    <property type="match status" value="1"/>
</dbReference>
<feature type="binding site" evidence="10">
    <location>
        <begin position="229"/>
        <end position="234"/>
    </location>
    <ligand>
        <name>GTP</name>
        <dbReference type="ChEBI" id="CHEBI:37565"/>
    </ligand>
</feature>
<accession>A0A1E5G2L7</accession>
<feature type="binding site" evidence="10">
    <location>
        <position position="457"/>
    </location>
    <ligand>
        <name>(6S)-5-formyl-5,6,7,8-tetrahydrofolate</name>
        <dbReference type="ChEBI" id="CHEBI:57457"/>
    </ligand>
</feature>
<dbReference type="GO" id="GO:0030488">
    <property type="term" value="P:tRNA methylation"/>
    <property type="evidence" value="ECO:0007669"/>
    <property type="project" value="TreeGrafter"/>
</dbReference>
<dbReference type="Gene3D" id="3.40.50.300">
    <property type="entry name" value="P-loop containing nucleotide triphosphate hydrolases"/>
    <property type="match status" value="1"/>
</dbReference>
<feature type="binding site" evidence="10">
    <location>
        <position position="254"/>
    </location>
    <ligand>
        <name>Mg(2+)</name>
        <dbReference type="ChEBI" id="CHEBI:18420"/>
    </ligand>
</feature>
<comment type="subcellular location">
    <subcellularLocation>
        <location evidence="10">Cytoplasm</location>
    </subcellularLocation>
</comment>
<organism evidence="13 14">
    <name type="scientific">Desulfuribacillus alkaliarsenatis</name>
    <dbReference type="NCBI Taxonomy" id="766136"/>
    <lineage>
        <taxon>Bacteria</taxon>
        <taxon>Bacillati</taxon>
        <taxon>Bacillota</taxon>
        <taxon>Desulfuribacillia</taxon>
        <taxon>Desulfuribacillales</taxon>
        <taxon>Desulfuribacillaceae</taxon>
        <taxon>Desulfuribacillus</taxon>
    </lineage>
</organism>
<dbReference type="GO" id="GO:0002098">
    <property type="term" value="P:tRNA wobble uridine modification"/>
    <property type="evidence" value="ECO:0007669"/>
    <property type="project" value="TreeGrafter"/>
</dbReference>
<reference evidence="13 14" key="1">
    <citation type="submission" date="2016-09" db="EMBL/GenBank/DDBJ databases">
        <title>Draft genome sequence for the type strain of Desulfuribacillus alkaliarsenatis AHT28, an obligately anaerobic, sulfidogenic bacterium isolated from Russian soda lake sediments.</title>
        <authorList>
            <person name="Abin C.A."/>
            <person name="Hollibaugh J.T."/>
        </authorList>
    </citation>
    <scope>NUCLEOTIDE SEQUENCE [LARGE SCALE GENOMIC DNA]</scope>
    <source>
        <strain evidence="13 14">AHT28</strain>
    </source>
</reference>
<evidence type="ECO:0000256" key="8">
    <source>
        <dbReference type="ARBA" id="ARBA00022958"/>
    </source>
</evidence>
<evidence type="ECO:0000256" key="2">
    <source>
        <dbReference type="ARBA" id="ARBA00022490"/>
    </source>
</evidence>
<dbReference type="SUPFAM" id="SSF52540">
    <property type="entry name" value="P-loop containing nucleoside triphosphate hydrolases"/>
    <property type="match status" value="1"/>
</dbReference>
<feature type="binding site" evidence="10">
    <location>
        <position position="253"/>
    </location>
    <ligand>
        <name>K(+)</name>
        <dbReference type="ChEBI" id="CHEBI:29103"/>
    </ligand>
</feature>
<evidence type="ECO:0000256" key="7">
    <source>
        <dbReference type="ARBA" id="ARBA00022842"/>
    </source>
</evidence>
<comment type="cofactor">
    <cofactor evidence="10">
        <name>K(+)</name>
        <dbReference type="ChEBI" id="CHEBI:29103"/>
    </cofactor>
    <text evidence="10">Binds 1 potassium ion per subunit.</text>
</comment>
<name>A0A1E5G2L7_9FIRM</name>
<dbReference type="GO" id="GO:0042802">
    <property type="term" value="F:identical protein binding"/>
    <property type="evidence" value="ECO:0007669"/>
    <property type="project" value="UniProtKB-ARBA"/>
</dbReference>
<dbReference type="CDD" id="cd14858">
    <property type="entry name" value="TrmE_N"/>
    <property type="match status" value="1"/>
</dbReference>
<keyword evidence="14" id="KW-1185">Reference proteome</keyword>
<dbReference type="Pfam" id="PF12631">
    <property type="entry name" value="MnmE_helical"/>
    <property type="match status" value="1"/>
</dbReference>
<dbReference type="FunFam" id="3.30.1360.120:FF:000003">
    <property type="entry name" value="tRNA modification GTPase MnmE"/>
    <property type="match status" value="1"/>
</dbReference>